<dbReference type="SMART" id="SM00397">
    <property type="entry name" value="t_SNARE"/>
    <property type="match status" value="1"/>
</dbReference>
<dbReference type="Gene3D" id="1.20.5.110">
    <property type="match status" value="1"/>
</dbReference>
<dbReference type="PANTHER" id="PTHR12092:SF16">
    <property type="entry name" value="PH DOMAIN-CONTAINING PROTEIN"/>
    <property type="match status" value="1"/>
</dbReference>
<sequence length="466" mass="52524">MAADSVRREPVLEEWLEKQGHVNTGWKSRYFELRDSMVTYRQARSDAMPKGQFDIQGATVQLDEAPDAQGRHRLHITVPAGKRVYHLRGSKDRMRLWQAAILRQASPKARADSCPTEPLQHDVVVRTSRSASGWESHPSALGFLFNGPPVTSLHCSCQLYPAAALNISRLFDSFLCLPFPATAEGTEGDAQVRAAIASLREPAFKAGFLEKKGQLKYDVLDNELAVMLRWSLFCRRAPHLPYLIRSSSRAWQQRWVEIRAARLEYYKVPTDVAPKGDIWLKGAHVAINRITNDSSTTAQNMVYLEISPCNETRVYRFRASASLAQEWLVALQERIESLKSKAKDRGVIISKGAAAAETDPRGPGSVDHQEHVLADDSMAQPATLQMELIEDDEHRLAESQERIAHRNEQIRLLEQDMSTINSIMRDTSDLLTDQREHLDHIESVIDRTHSAVTAGMDDLHVAHKRT</sequence>
<organism evidence="3 4">
    <name type="scientific">Monosiga brevicollis</name>
    <name type="common">Choanoflagellate</name>
    <dbReference type="NCBI Taxonomy" id="81824"/>
    <lineage>
        <taxon>Eukaryota</taxon>
        <taxon>Choanoflagellata</taxon>
        <taxon>Craspedida</taxon>
        <taxon>Salpingoecidae</taxon>
        <taxon>Monosiga</taxon>
    </lineage>
</organism>
<dbReference type="InterPro" id="IPR011993">
    <property type="entry name" value="PH-like_dom_sf"/>
</dbReference>
<evidence type="ECO:0000313" key="3">
    <source>
        <dbReference type="EMBL" id="EDQ87372.1"/>
    </source>
</evidence>
<evidence type="ECO:0000259" key="2">
    <source>
        <dbReference type="PROSITE" id="PS50192"/>
    </source>
</evidence>
<dbReference type="GeneID" id="5893245"/>
<feature type="domain" description="T-SNARE coiled-coil homology" evidence="2">
    <location>
        <begin position="400"/>
        <end position="462"/>
    </location>
</feature>
<dbReference type="GO" id="GO:0030036">
    <property type="term" value="P:actin cytoskeleton organization"/>
    <property type="evidence" value="ECO:0000318"/>
    <property type="project" value="GO_Central"/>
</dbReference>
<dbReference type="InterPro" id="IPR001849">
    <property type="entry name" value="PH_domain"/>
</dbReference>
<keyword evidence="4" id="KW-1185">Reference proteome</keyword>
<dbReference type="KEGG" id="mbr:MONBRDRAFT_38068"/>
<evidence type="ECO:0000313" key="4">
    <source>
        <dbReference type="Proteomes" id="UP000001357"/>
    </source>
</evidence>
<accession>A9V5H8</accession>
<dbReference type="RefSeq" id="XP_001747985.1">
    <property type="nucleotide sequence ID" value="XM_001747933.1"/>
</dbReference>
<dbReference type="SMART" id="SM00233">
    <property type="entry name" value="PH"/>
    <property type="match status" value="2"/>
</dbReference>
<name>A9V5H8_MONBE</name>
<dbReference type="PANTHER" id="PTHR12092">
    <property type="entry name" value="PLECKSTRIN"/>
    <property type="match status" value="1"/>
</dbReference>
<evidence type="ECO:0000259" key="1">
    <source>
        <dbReference type="PROSITE" id="PS50003"/>
    </source>
</evidence>
<feature type="domain" description="PH" evidence="1">
    <location>
        <begin position="236"/>
        <end position="336"/>
    </location>
</feature>
<dbReference type="FunFam" id="2.30.29.30:FF:000754">
    <property type="entry name" value="Predicted protein"/>
    <property type="match status" value="1"/>
</dbReference>
<evidence type="ECO:0008006" key="5">
    <source>
        <dbReference type="Google" id="ProtNLM"/>
    </source>
</evidence>
<dbReference type="PROSITE" id="PS50003">
    <property type="entry name" value="PH_DOMAIN"/>
    <property type="match status" value="2"/>
</dbReference>
<feature type="domain" description="PH" evidence="1">
    <location>
        <begin position="9"/>
        <end position="106"/>
    </location>
</feature>
<dbReference type="InterPro" id="IPR000727">
    <property type="entry name" value="T_SNARE_dom"/>
</dbReference>
<dbReference type="GO" id="GO:0005886">
    <property type="term" value="C:plasma membrane"/>
    <property type="evidence" value="ECO:0000318"/>
    <property type="project" value="GO_Central"/>
</dbReference>
<proteinExistence type="predicted"/>
<dbReference type="InterPro" id="IPR037370">
    <property type="entry name" value="Pleckstrin"/>
</dbReference>
<dbReference type="Gene3D" id="2.30.29.30">
    <property type="entry name" value="Pleckstrin-homology domain (PH domain)/Phosphotyrosine-binding domain (PTB)"/>
    <property type="match status" value="2"/>
</dbReference>
<dbReference type="PROSITE" id="PS50192">
    <property type="entry name" value="T_SNARE"/>
    <property type="match status" value="1"/>
</dbReference>
<dbReference type="SUPFAM" id="SSF50729">
    <property type="entry name" value="PH domain-like"/>
    <property type="match status" value="2"/>
</dbReference>
<dbReference type="SUPFAM" id="SSF58038">
    <property type="entry name" value="SNARE fusion complex"/>
    <property type="match status" value="1"/>
</dbReference>
<dbReference type="OMA" id="ASGWESH"/>
<protein>
    <recommendedName>
        <fullName evidence="5">PH domain-containing protein</fullName>
    </recommendedName>
</protein>
<dbReference type="Proteomes" id="UP000001357">
    <property type="component" value="Unassembled WGS sequence"/>
</dbReference>
<dbReference type="AlphaFoldDB" id="A9V5H8"/>
<dbReference type="InParanoid" id="A9V5H8"/>
<gene>
    <name evidence="3" type="ORF">MONBRDRAFT_38068</name>
</gene>
<dbReference type="EMBL" id="CH991560">
    <property type="protein sequence ID" value="EDQ87372.1"/>
    <property type="molecule type" value="Genomic_DNA"/>
</dbReference>
<dbReference type="Pfam" id="PF00169">
    <property type="entry name" value="PH"/>
    <property type="match status" value="2"/>
</dbReference>
<reference evidence="3 4" key="1">
    <citation type="journal article" date="2008" name="Nature">
        <title>The genome of the choanoflagellate Monosiga brevicollis and the origin of metazoans.</title>
        <authorList>
            <consortium name="JGI Sequencing"/>
            <person name="King N."/>
            <person name="Westbrook M.J."/>
            <person name="Young S.L."/>
            <person name="Kuo A."/>
            <person name="Abedin M."/>
            <person name="Chapman J."/>
            <person name="Fairclough S."/>
            <person name="Hellsten U."/>
            <person name="Isogai Y."/>
            <person name="Letunic I."/>
            <person name="Marr M."/>
            <person name="Pincus D."/>
            <person name="Putnam N."/>
            <person name="Rokas A."/>
            <person name="Wright K.J."/>
            <person name="Zuzow R."/>
            <person name="Dirks W."/>
            <person name="Good M."/>
            <person name="Goodstein D."/>
            <person name="Lemons D."/>
            <person name="Li W."/>
            <person name="Lyons J.B."/>
            <person name="Morris A."/>
            <person name="Nichols S."/>
            <person name="Richter D.J."/>
            <person name="Salamov A."/>
            <person name="Bork P."/>
            <person name="Lim W.A."/>
            <person name="Manning G."/>
            <person name="Miller W.T."/>
            <person name="McGinnis W."/>
            <person name="Shapiro H."/>
            <person name="Tjian R."/>
            <person name="Grigoriev I.V."/>
            <person name="Rokhsar D."/>
        </authorList>
    </citation>
    <scope>NUCLEOTIDE SEQUENCE [LARGE SCALE GENOMIC DNA]</scope>
    <source>
        <strain evidence="4">MX1 / ATCC 50154</strain>
    </source>
</reference>